<proteinExistence type="predicted"/>
<sequence>MRIKALLLFLFLFSVSVFSEGFAQEKPRIGVLRFTNNTYAGWWHGGVGHELQDMLISELASTNSFRVLERRELDAVLNEQDLGASGRINPKTRARLGKITGAKYLVAATVSAFEHNTSGGGGGISYGGISLGGKQDKAYMAVDLKVIDVETGEIYDARTVEATSKSSGIRVGVYRGGFGGHLNQYKDTPVGKAIRGCIIEIVDYLQCSLVEGKNSGCMDEYSQKDRNRREKTRKSIDLE</sequence>
<feature type="region of interest" description="Disordered" evidence="6">
    <location>
        <begin position="218"/>
        <end position="239"/>
    </location>
</feature>
<evidence type="ECO:0000256" key="4">
    <source>
        <dbReference type="ARBA" id="ARBA00023139"/>
    </source>
</evidence>
<dbReference type="GO" id="GO:0030288">
    <property type="term" value="C:outer membrane-bounded periplasmic space"/>
    <property type="evidence" value="ECO:0007669"/>
    <property type="project" value="InterPro"/>
</dbReference>
<feature type="compositionally biased region" description="Basic and acidic residues" evidence="6">
    <location>
        <begin position="221"/>
        <end position="239"/>
    </location>
</feature>
<dbReference type="PANTHER" id="PTHR41164">
    <property type="entry name" value="CURLI PRODUCTION ASSEMBLY/TRANSPORT COMPONENT CSGG"/>
    <property type="match status" value="1"/>
</dbReference>
<evidence type="ECO:0000256" key="3">
    <source>
        <dbReference type="ARBA" id="ARBA00023136"/>
    </source>
</evidence>
<keyword evidence="4" id="KW-0564">Palmitate</keyword>
<feature type="signal peptide" evidence="7">
    <location>
        <begin position="1"/>
        <end position="19"/>
    </location>
</feature>
<dbReference type="RefSeq" id="WP_059138620.1">
    <property type="nucleotide sequence ID" value="NZ_LMBR01000072.1"/>
</dbReference>
<evidence type="ECO:0000256" key="5">
    <source>
        <dbReference type="ARBA" id="ARBA00023288"/>
    </source>
</evidence>
<keyword evidence="3" id="KW-0472">Membrane</keyword>
<dbReference type="AlphaFoldDB" id="A0A101JQK3"/>
<dbReference type="EMBL" id="LMBR01000072">
    <property type="protein sequence ID" value="KUL31185.1"/>
    <property type="molecule type" value="Genomic_DNA"/>
</dbReference>
<comment type="caution">
    <text evidence="8">The sequence shown here is derived from an EMBL/GenBank/DDBJ whole genome shotgun (WGS) entry which is preliminary data.</text>
</comment>
<keyword evidence="2 7" id="KW-0732">Signal</keyword>
<feature type="chain" id="PRO_5007098027" evidence="7">
    <location>
        <begin position="20"/>
        <end position="239"/>
    </location>
</feature>
<evidence type="ECO:0000256" key="6">
    <source>
        <dbReference type="SAM" id="MobiDB-lite"/>
    </source>
</evidence>
<dbReference type="OrthoDB" id="597317at2"/>
<keyword evidence="9" id="KW-1185">Reference proteome</keyword>
<keyword evidence="5" id="KW-0449">Lipoprotein</keyword>
<dbReference type="Pfam" id="PF03783">
    <property type="entry name" value="CsgG"/>
    <property type="match status" value="1"/>
</dbReference>
<evidence type="ECO:0000256" key="2">
    <source>
        <dbReference type="ARBA" id="ARBA00022729"/>
    </source>
</evidence>
<reference evidence="8 9" key="1">
    <citation type="submission" date="2015-10" db="EMBL/GenBank/DDBJ databases">
        <title>Draft Genome Sequence of Chlorobium limicola strain Frasassi Growing under Artificial Lighting in the Frasassi Cave System.</title>
        <authorList>
            <person name="Mansor M."/>
            <person name="Macalady J."/>
        </authorList>
    </citation>
    <scope>NUCLEOTIDE SEQUENCE [LARGE SCALE GENOMIC DNA]</scope>
    <source>
        <strain evidence="8 9">Frasassi</strain>
    </source>
</reference>
<evidence type="ECO:0000313" key="9">
    <source>
        <dbReference type="Proteomes" id="UP000053937"/>
    </source>
</evidence>
<dbReference type="PANTHER" id="PTHR41164:SF1">
    <property type="entry name" value="CURLI PRODUCTION ASSEMBLY_TRANSPORT COMPONENT CSGG"/>
    <property type="match status" value="1"/>
</dbReference>
<protein>
    <submittedName>
        <fullName evidence="8">Penicillin-binding protein activator LpoB</fullName>
    </submittedName>
</protein>
<evidence type="ECO:0000256" key="1">
    <source>
        <dbReference type="ARBA" id="ARBA00022475"/>
    </source>
</evidence>
<organism evidence="8 9">
    <name type="scientific">Chlorobium limicola</name>
    <dbReference type="NCBI Taxonomy" id="1092"/>
    <lineage>
        <taxon>Bacteria</taxon>
        <taxon>Pseudomonadati</taxon>
        <taxon>Chlorobiota</taxon>
        <taxon>Chlorobiia</taxon>
        <taxon>Chlorobiales</taxon>
        <taxon>Chlorobiaceae</taxon>
        <taxon>Chlorobium/Pelodictyon group</taxon>
        <taxon>Chlorobium</taxon>
    </lineage>
</organism>
<accession>A0A101JQK3</accession>
<keyword evidence="1" id="KW-1003">Cell membrane</keyword>
<evidence type="ECO:0000256" key="7">
    <source>
        <dbReference type="SAM" id="SignalP"/>
    </source>
</evidence>
<dbReference type="InterPro" id="IPR005534">
    <property type="entry name" value="Curli_assmbl/transp-comp_CsgG"/>
</dbReference>
<gene>
    <name evidence="8" type="ORF">ASB62_03325</name>
</gene>
<name>A0A101JQK3_CHLLI</name>
<dbReference type="Proteomes" id="UP000053937">
    <property type="component" value="Unassembled WGS sequence"/>
</dbReference>
<dbReference type="Gene3D" id="3.40.50.10610">
    <property type="entry name" value="ABC-type transport auxiliary lipoprotein component"/>
    <property type="match status" value="1"/>
</dbReference>
<evidence type="ECO:0000313" key="8">
    <source>
        <dbReference type="EMBL" id="KUL31185.1"/>
    </source>
</evidence>